<organism evidence="2 3">
    <name type="scientific">Candidatus Fimisoma avicola</name>
    <dbReference type="NCBI Taxonomy" id="2840826"/>
    <lineage>
        <taxon>Bacteria</taxon>
        <taxon>Bacillati</taxon>
        <taxon>Bacillota</taxon>
        <taxon>Clostridia</taxon>
        <taxon>Eubacteriales</taxon>
        <taxon>Candidatus Fimisoma</taxon>
    </lineage>
</organism>
<protein>
    <submittedName>
        <fullName evidence="2">Sulfur carrier protein ThiS adenylyltransferase ThiF</fullName>
    </submittedName>
</protein>
<dbReference type="GO" id="GO:0061504">
    <property type="term" value="P:cyclic threonylcarbamoyladenosine biosynthetic process"/>
    <property type="evidence" value="ECO:0007669"/>
    <property type="project" value="TreeGrafter"/>
</dbReference>
<accession>A0A9D1I4P1</accession>
<reference evidence="2" key="2">
    <citation type="journal article" date="2021" name="PeerJ">
        <title>Extensive microbial diversity within the chicken gut microbiome revealed by metagenomics and culture.</title>
        <authorList>
            <person name="Gilroy R."/>
            <person name="Ravi A."/>
            <person name="Getino M."/>
            <person name="Pursley I."/>
            <person name="Horton D.L."/>
            <person name="Alikhan N.F."/>
            <person name="Baker D."/>
            <person name="Gharbi K."/>
            <person name="Hall N."/>
            <person name="Watson M."/>
            <person name="Adriaenssens E.M."/>
            <person name="Foster-Nyarko E."/>
            <person name="Jarju S."/>
            <person name="Secka A."/>
            <person name="Antonio M."/>
            <person name="Oren A."/>
            <person name="Chaudhuri R.R."/>
            <person name="La Ragione R."/>
            <person name="Hildebrand F."/>
            <person name="Pallen M.J."/>
        </authorList>
    </citation>
    <scope>NUCLEOTIDE SEQUENCE</scope>
    <source>
        <strain evidence="2">11300</strain>
    </source>
</reference>
<evidence type="ECO:0000313" key="2">
    <source>
        <dbReference type="EMBL" id="HIU26860.1"/>
    </source>
</evidence>
<evidence type="ECO:0000313" key="3">
    <source>
        <dbReference type="Proteomes" id="UP000824091"/>
    </source>
</evidence>
<dbReference type="NCBIfam" id="NF006395">
    <property type="entry name" value="PRK08644.1"/>
    <property type="match status" value="1"/>
</dbReference>
<dbReference type="GO" id="GO:0061503">
    <property type="term" value="F:tRNA threonylcarbamoyladenosine dehydratase"/>
    <property type="evidence" value="ECO:0007669"/>
    <property type="project" value="TreeGrafter"/>
</dbReference>
<dbReference type="NCBIfam" id="TIGR02354">
    <property type="entry name" value="thiF_fam2"/>
    <property type="match status" value="1"/>
</dbReference>
<dbReference type="InterPro" id="IPR012729">
    <property type="entry name" value="ThiF_fam2"/>
</dbReference>
<dbReference type="GO" id="GO:0008641">
    <property type="term" value="F:ubiquitin-like modifier activating enzyme activity"/>
    <property type="evidence" value="ECO:0007669"/>
    <property type="project" value="InterPro"/>
</dbReference>
<dbReference type="InterPro" id="IPR000594">
    <property type="entry name" value="ThiF_NAD_FAD-bd"/>
</dbReference>
<feature type="domain" description="THIF-type NAD/FAD binding fold" evidence="1">
    <location>
        <begin position="35"/>
        <end position="228"/>
    </location>
</feature>
<dbReference type="AlphaFoldDB" id="A0A9D1I4P1"/>
<dbReference type="InterPro" id="IPR035985">
    <property type="entry name" value="Ubiquitin-activating_enz"/>
</dbReference>
<dbReference type="InterPro" id="IPR045886">
    <property type="entry name" value="ThiF/MoeB/HesA"/>
</dbReference>
<reference evidence="2" key="1">
    <citation type="submission" date="2020-10" db="EMBL/GenBank/DDBJ databases">
        <authorList>
            <person name="Gilroy R."/>
        </authorList>
    </citation>
    <scope>NUCLEOTIDE SEQUENCE</scope>
    <source>
        <strain evidence="2">11300</strain>
    </source>
</reference>
<sequence length="229" mass="24338">MAENQVTSGSRPCACESGSIPSEKEMNRALADRCGDRLAGAFSRAVVAICGLGGLGSNIAVSLVRAGVGRLILIDFDKVDMTNLNRQQYKADQIGMDKTEALSANLREINPYVSLTAHDLRLTAENAALLLEQADIICEAFDDPAQKAMLANTVLERLPSAYLVAASGMAGIASANDIKTRRISERFYLCGDGVSDSAEKPGLLSARVALCAAHQAHMVLRLLAGFKEP</sequence>
<dbReference type="Pfam" id="PF00899">
    <property type="entry name" value="ThiF"/>
    <property type="match status" value="1"/>
</dbReference>
<proteinExistence type="predicted"/>
<dbReference type="GO" id="GO:0016779">
    <property type="term" value="F:nucleotidyltransferase activity"/>
    <property type="evidence" value="ECO:0007669"/>
    <property type="project" value="UniProtKB-KW"/>
</dbReference>
<dbReference type="SUPFAM" id="SSF69572">
    <property type="entry name" value="Activating enzymes of the ubiquitin-like proteins"/>
    <property type="match status" value="1"/>
</dbReference>
<comment type="caution">
    <text evidence="2">The sequence shown here is derived from an EMBL/GenBank/DDBJ whole genome shotgun (WGS) entry which is preliminary data.</text>
</comment>
<name>A0A9D1I4P1_9FIRM</name>
<gene>
    <name evidence="2" type="primary">thiF</name>
    <name evidence="2" type="ORF">IAD16_00575</name>
</gene>
<keyword evidence="2" id="KW-0548">Nucleotidyltransferase</keyword>
<keyword evidence="2" id="KW-0808">Transferase</keyword>
<evidence type="ECO:0000259" key="1">
    <source>
        <dbReference type="Pfam" id="PF00899"/>
    </source>
</evidence>
<dbReference type="PANTHER" id="PTHR43267:SF3">
    <property type="entry name" value="THIF PROTEIN"/>
    <property type="match status" value="1"/>
</dbReference>
<dbReference type="Proteomes" id="UP000824091">
    <property type="component" value="Unassembled WGS sequence"/>
</dbReference>
<dbReference type="PANTHER" id="PTHR43267">
    <property type="entry name" value="TRNA THREONYLCARBAMOYLADENOSINE DEHYDRATASE"/>
    <property type="match status" value="1"/>
</dbReference>
<dbReference type="Gene3D" id="3.40.50.720">
    <property type="entry name" value="NAD(P)-binding Rossmann-like Domain"/>
    <property type="match status" value="1"/>
</dbReference>
<dbReference type="EMBL" id="DVMO01000006">
    <property type="protein sequence ID" value="HIU26860.1"/>
    <property type="molecule type" value="Genomic_DNA"/>
</dbReference>